<evidence type="ECO:0000256" key="1">
    <source>
        <dbReference type="SAM" id="MobiDB-lite"/>
    </source>
</evidence>
<keyword evidence="3" id="KW-1185">Reference proteome</keyword>
<feature type="compositionally biased region" description="Polar residues" evidence="1">
    <location>
        <begin position="189"/>
        <end position="198"/>
    </location>
</feature>
<evidence type="ECO:0000313" key="3">
    <source>
        <dbReference type="Proteomes" id="UP000799753"/>
    </source>
</evidence>
<feature type="compositionally biased region" description="Low complexity" evidence="1">
    <location>
        <begin position="104"/>
        <end position="116"/>
    </location>
</feature>
<protein>
    <submittedName>
        <fullName evidence="2">Uncharacterized protein</fullName>
    </submittedName>
</protein>
<reference evidence="2" key="1">
    <citation type="journal article" date="2020" name="Stud. Mycol.">
        <title>101 Dothideomycetes genomes: a test case for predicting lifestyles and emergence of pathogens.</title>
        <authorList>
            <person name="Haridas S."/>
            <person name="Albert R."/>
            <person name="Binder M."/>
            <person name="Bloem J."/>
            <person name="Labutti K."/>
            <person name="Salamov A."/>
            <person name="Andreopoulos B."/>
            <person name="Baker S."/>
            <person name="Barry K."/>
            <person name="Bills G."/>
            <person name="Bluhm B."/>
            <person name="Cannon C."/>
            <person name="Castanera R."/>
            <person name="Culley D."/>
            <person name="Daum C."/>
            <person name="Ezra D."/>
            <person name="Gonzalez J."/>
            <person name="Henrissat B."/>
            <person name="Kuo A."/>
            <person name="Liang C."/>
            <person name="Lipzen A."/>
            <person name="Lutzoni F."/>
            <person name="Magnuson J."/>
            <person name="Mondo S."/>
            <person name="Nolan M."/>
            <person name="Ohm R."/>
            <person name="Pangilinan J."/>
            <person name="Park H.-J."/>
            <person name="Ramirez L."/>
            <person name="Alfaro M."/>
            <person name="Sun H."/>
            <person name="Tritt A."/>
            <person name="Yoshinaga Y."/>
            <person name="Zwiers L.-H."/>
            <person name="Turgeon B."/>
            <person name="Goodwin S."/>
            <person name="Spatafora J."/>
            <person name="Crous P."/>
            <person name="Grigoriev I."/>
        </authorList>
    </citation>
    <scope>NUCLEOTIDE SEQUENCE</scope>
    <source>
        <strain evidence="2">CBS 473.64</strain>
    </source>
</reference>
<feature type="compositionally biased region" description="Low complexity" evidence="1">
    <location>
        <begin position="133"/>
        <end position="145"/>
    </location>
</feature>
<feature type="region of interest" description="Disordered" evidence="1">
    <location>
        <begin position="1"/>
        <end position="37"/>
    </location>
</feature>
<dbReference type="OrthoDB" id="5419666at2759"/>
<feature type="compositionally biased region" description="Polar residues" evidence="1">
    <location>
        <begin position="16"/>
        <end position="28"/>
    </location>
</feature>
<proteinExistence type="predicted"/>
<accession>A0A6A6RMH9</accession>
<sequence>MSLARGLTKRMKRPDAQNTTSSPTLTRSKSVKDLGIQIDRTKISAPVALVSTTNMLSYNAPDIVPFQATSSKASTHSSDESDHSVSTRSRASSQGSRDTFTDASSVSSSSPTSPAPNHLSGYFSAANKNLRRSPSSGQIRKSSSSGNLQQLKESQEEEPAVPDVPAIPERALSHSKRAHERLAQKRSVQHLSRQNSTRSSHERRTSVDMFRAAVEEKQVHPFGKELAQLSEVAEEFNGVVRDAEKEADLAIIQDRHLAMYCAADYLAEIQPLFSSRFNTYHSTAPLAWI</sequence>
<organism evidence="2 3">
    <name type="scientific">Massarina eburnea CBS 473.64</name>
    <dbReference type="NCBI Taxonomy" id="1395130"/>
    <lineage>
        <taxon>Eukaryota</taxon>
        <taxon>Fungi</taxon>
        <taxon>Dikarya</taxon>
        <taxon>Ascomycota</taxon>
        <taxon>Pezizomycotina</taxon>
        <taxon>Dothideomycetes</taxon>
        <taxon>Pleosporomycetidae</taxon>
        <taxon>Pleosporales</taxon>
        <taxon>Massarineae</taxon>
        <taxon>Massarinaceae</taxon>
        <taxon>Massarina</taxon>
    </lineage>
</organism>
<dbReference type="AlphaFoldDB" id="A0A6A6RMH9"/>
<feature type="compositionally biased region" description="Polar residues" evidence="1">
    <location>
        <begin position="86"/>
        <end position="103"/>
    </location>
</feature>
<dbReference type="Proteomes" id="UP000799753">
    <property type="component" value="Unassembled WGS sequence"/>
</dbReference>
<dbReference type="EMBL" id="MU006799">
    <property type="protein sequence ID" value="KAF2636347.1"/>
    <property type="molecule type" value="Genomic_DNA"/>
</dbReference>
<gene>
    <name evidence="2" type="ORF">P280DRAFT_409844</name>
</gene>
<name>A0A6A6RMH9_9PLEO</name>
<evidence type="ECO:0000313" key="2">
    <source>
        <dbReference type="EMBL" id="KAF2636347.1"/>
    </source>
</evidence>
<feature type="region of interest" description="Disordered" evidence="1">
    <location>
        <begin position="69"/>
        <end position="205"/>
    </location>
</feature>